<proteinExistence type="predicted"/>
<protein>
    <submittedName>
        <fullName evidence="1">Uncharacterized protein</fullName>
    </submittedName>
</protein>
<reference evidence="1" key="2">
    <citation type="journal article" date="2015" name="Data Brief">
        <title>Shoot transcriptome of the giant reed, Arundo donax.</title>
        <authorList>
            <person name="Barrero R.A."/>
            <person name="Guerrero F.D."/>
            <person name="Moolhuijzen P."/>
            <person name="Goolsby J.A."/>
            <person name="Tidwell J."/>
            <person name="Bellgard S.E."/>
            <person name="Bellgard M.I."/>
        </authorList>
    </citation>
    <scope>NUCLEOTIDE SEQUENCE</scope>
    <source>
        <tissue evidence="1">Shoot tissue taken approximately 20 cm above the soil surface</tissue>
    </source>
</reference>
<accession>A0A0A9DZZ0</accession>
<reference evidence="1" key="1">
    <citation type="submission" date="2014-09" db="EMBL/GenBank/DDBJ databases">
        <authorList>
            <person name="Magalhaes I.L.F."/>
            <person name="Oliveira U."/>
            <person name="Santos F.R."/>
            <person name="Vidigal T.H.D.A."/>
            <person name="Brescovit A.D."/>
            <person name="Santos A.J."/>
        </authorList>
    </citation>
    <scope>NUCLEOTIDE SEQUENCE</scope>
    <source>
        <tissue evidence="1">Shoot tissue taken approximately 20 cm above the soil surface</tissue>
    </source>
</reference>
<organism evidence="1">
    <name type="scientific">Arundo donax</name>
    <name type="common">Giant reed</name>
    <name type="synonym">Donax arundinaceus</name>
    <dbReference type="NCBI Taxonomy" id="35708"/>
    <lineage>
        <taxon>Eukaryota</taxon>
        <taxon>Viridiplantae</taxon>
        <taxon>Streptophyta</taxon>
        <taxon>Embryophyta</taxon>
        <taxon>Tracheophyta</taxon>
        <taxon>Spermatophyta</taxon>
        <taxon>Magnoliopsida</taxon>
        <taxon>Liliopsida</taxon>
        <taxon>Poales</taxon>
        <taxon>Poaceae</taxon>
        <taxon>PACMAD clade</taxon>
        <taxon>Arundinoideae</taxon>
        <taxon>Arundineae</taxon>
        <taxon>Arundo</taxon>
    </lineage>
</organism>
<dbReference type="EMBL" id="GBRH01205602">
    <property type="protein sequence ID" value="JAD92293.1"/>
    <property type="molecule type" value="Transcribed_RNA"/>
</dbReference>
<name>A0A0A9DZZ0_ARUDO</name>
<sequence length="10" mass="1268">MARRKMMMRG</sequence>
<evidence type="ECO:0000313" key="1">
    <source>
        <dbReference type="EMBL" id="JAD92293.1"/>
    </source>
</evidence>